<sequence length="329" mass="35546">MSVTRDAVAHRETAAEPQRIHFGVQDIARVRILATLGHTAEAVFALDALSRTRGGDAFGAWRQQTIGALGPHWERVRALVRAVRPVPDLLWLISKPVRDSAPPRLAGVPAAEAAELVRLFARLAVEPHWNRMRLFLDAERDARGRIATTGGTDRLLATLHPHLRWNSPVLETRGEGPREIRLDGQGLALVPSVFLHDRVTTLVGTEHGVSTPMLVFPAVHDAAAATALWGGESGEEQALGALVGRTRSLVLQELTESRTTTELAQRLGISNAGVSQHTGVLRQSGLINTLRYRNTVLHSLTPLGAALLGGKVFDVNKKSGPSKAQFSAD</sequence>
<protein>
    <submittedName>
        <fullName evidence="5">ArsR/SmtB family transcription factor</fullName>
    </submittedName>
</protein>
<dbReference type="Proteomes" id="UP001589693">
    <property type="component" value="Unassembled WGS sequence"/>
</dbReference>
<evidence type="ECO:0000259" key="4">
    <source>
        <dbReference type="SMART" id="SM00418"/>
    </source>
</evidence>
<evidence type="ECO:0000313" key="5">
    <source>
        <dbReference type="EMBL" id="MFB9907701.1"/>
    </source>
</evidence>
<dbReference type="InterPro" id="IPR001845">
    <property type="entry name" value="HTH_ArsR_DNA-bd_dom"/>
</dbReference>
<dbReference type="EMBL" id="JBHLZU010000023">
    <property type="protein sequence ID" value="MFB9907701.1"/>
    <property type="molecule type" value="Genomic_DNA"/>
</dbReference>
<dbReference type="CDD" id="cd00090">
    <property type="entry name" value="HTH_ARSR"/>
    <property type="match status" value="1"/>
</dbReference>
<dbReference type="SUPFAM" id="SSF46785">
    <property type="entry name" value="Winged helix' DNA-binding domain"/>
    <property type="match status" value="1"/>
</dbReference>
<accession>A0ABV6A3G7</accession>
<comment type="caution">
    <text evidence="5">The sequence shown here is derived from an EMBL/GenBank/DDBJ whole genome shotgun (WGS) entry which is preliminary data.</text>
</comment>
<dbReference type="Pfam" id="PF12840">
    <property type="entry name" value="HTH_20"/>
    <property type="match status" value="1"/>
</dbReference>
<dbReference type="PANTHER" id="PTHR43132:SF8">
    <property type="entry name" value="HTH-TYPE TRANSCRIPTIONAL REGULATOR KMTR"/>
    <property type="match status" value="1"/>
</dbReference>
<gene>
    <name evidence="5" type="ORF">ACFFQA_27520</name>
</gene>
<dbReference type="InterPro" id="IPR011991">
    <property type="entry name" value="ArsR-like_HTH"/>
</dbReference>
<keyword evidence="2" id="KW-0238">DNA-binding</keyword>
<organism evidence="5 6">
    <name type="scientific">Allokutzneria oryzae</name>
    <dbReference type="NCBI Taxonomy" id="1378989"/>
    <lineage>
        <taxon>Bacteria</taxon>
        <taxon>Bacillati</taxon>
        <taxon>Actinomycetota</taxon>
        <taxon>Actinomycetes</taxon>
        <taxon>Pseudonocardiales</taxon>
        <taxon>Pseudonocardiaceae</taxon>
        <taxon>Allokutzneria</taxon>
    </lineage>
</organism>
<dbReference type="InterPro" id="IPR036388">
    <property type="entry name" value="WH-like_DNA-bd_sf"/>
</dbReference>
<name>A0ABV6A3G7_9PSEU</name>
<dbReference type="RefSeq" id="WP_377858331.1">
    <property type="nucleotide sequence ID" value="NZ_JBHLZU010000023.1"/>
</dbReference>
<keyword evidence="6" id="KW-1185">Reference proteome</keyword>
<evidence type="ECO:0000256" key="2">
    <source>
        <dbReference type="ARBA" id="ARBA00023125"/>
    </source>
</evidence>
<dbReference type="InterPro" id="IPR051011">
    <property type="entry name" value="Metal_resp_trans_reg"/>
</dbReference>
<evidence type="ECO:0000256" key="1">
    <source>
        <dbReference type="ARBA" id="ARBA00023015"/>
    </source>
</evidence>
<keyword evidence="1" id="KW-0805">Transcription regulation</keyword>
<dbReference type="Gene3D" id="1.10.10.10">
    <property type="entry name" value="Winged helix-like DNA-binding domain superfamily/Winged helix DNA-binding domain"/>
    <property type="match status" value="1"/>
</dbReference>
<feature type="domain" description="HTH arsR-type" evidence="4">
    <location>
        <begin position="237"/>
        <end position="308"/>
    </location>
</feature>
<evidence type="ECO:0000313" key="6">
    <source>
        <dbReference type="Proteomes" id="UP001589693"/>
    </source>
</evidence>
<proteinExistence type="predicted"/>
<dbReference type="PANTHER" id="PTHR43132">
    <property type="entry name" value="ARSENICAL RESISTANCE OPERON REPRESSOR ARSR-RELATED"/>
    <property type="match status" value="1"/>
</dbReference>
<dbReference type="InterPro" id="IPR036390">
    <property type="entry name" value="WH_DNA-bd_sf"/>
</dbReference>
<dbReference type="SMART" id="SM00418">
    <property type="entry name" value="HTH_ARSR"/>
    <property type="match status" value="1"/>
</dbReference>
<keyword evidence="3" id="KW-0804">Transcription</keyword>
<evidence type="ECO:0000256" key="3">
    <source>
        <dbReference type="ARBA" id="ARBA00023163"/>
    </source>
</evidence>
<reference evidence="5 6" key="1">
    <citation type="submission" date="2024-09" db="EMBL/GenBank/DDBJ databases">
        <authorList>
            <person name="Sun Q."/>
            <person name="Mori K."/>
        </authorList>
    </citation>
    <scope>NUCLEOTIDE SEQUENCE [LARGE SCALE GENOMIC DNA]</scope>
    <source>
        <strain evidence="5 6">TBRC 7907</strain>
    </source>
</reference>